<reference evidence="5 6" key="1">
    <citation type="submission" date="2019-12" db="EMBL/GenBank/DDBJ databases">
        <authorList>
            <person name="Lee S.D."/>
        </authorList>
    </citation>
    <scope>NUCLEOTIDE SEQUENCE [LARGE SCALE GENOMIC DNA]</scope>
    <source>
        <strain evidence="5 6">GH1-50</strain>
    </source>
</reference>
<evidence type="ECO:0000313" key="6">
    <source>
        <dbReference type="Proteomes" id="UP000480350"/>
    </source>
</evidence>
<dbReference type="EMBL" id="WUPT01000001">
    <property type="protein sequence ID" value="MXQ07383.1"/>
    <property type="molecule type" value="Genomic_DNA"/>
</dbReference>
<organism evidence="5 6">
    <name type="scientific">Kangsaoukella pontilimi</name>
    <dbReference type="NCBI Taxonomy" id="2691042"/>
    <lineage>
        <taxon>Bacteria</taxon>
        <taxon>Pseudomonadati</taxon>
        <taxon>Pseudomonadota</taxon>
        <taxon>Alphaproteobacteria</taxon>
        <taxon>Rhodobacterales</taxon>
        <taxon>Paracoccaceae</taxon>
        <taxon>Kangsaoukella</taxon>
    </lineage>
</organism>
<proteinExistence type="predicted"/>
<dbReference type="AlphaFoldDB" id="A0A7C9IQ52"/>
<dbReference type="Gene3D" id="1.10.10.10">
    <property type="entry name" value="Winged helix-like DNA-binding domain superfamily/Winged helix DNA-binding domain"/>
    <property type="match status" value="1"/>
</dbReference>
<dbReference type="PANTHER" id="PTHR30154">
    <property type="entry name" value="LEUCINE-RESPONSIVE REGULATORY PROTEIN"/>
    <property type="match status" value="1"/>
</dbReference>
<dbReference type="SUPFAM" id="SSF46785">
    <property type="entry name" value="Winged helix' DNA-binding domain"/>
    <property type="match status" value="1"/>
</dbReference>
<protein>
    <submittedName>
        <fullName evidence="5">AsnC family transcriptional regulator</fullName>
    </submittedName>
</protein>
<dbReference type="RefSeq" id="WP_160763258.1">
    <property type="nucleotide sequence ID" value="NZ_WUPT01000001.1"/>
</dbReference>
<dbReference type="GO" id="GO:0043565">
    <property type="term" value="F:sequence-specific DNA binding"/>
    <property type="evidence" value="ECO:0007669"/>
    <property type="project" value="InterPro"/>
</dbReference>
<dbReference type="PANTHER" id="PTHR30154:SF34">
    <property type="entry name" value="TRANSCRIPTIONAL REGULATOR AZLB"/>
    <property type="match status" value="1"/>
</dbReference>
<keyword evidence="1" id="KW-0805">Transcription regulation</keyword>
<feature type="domain" description="HTH asnC-type" evidence="4">
    <location>
        <begin position="1"/>
        <end position="62"/>
    </location>
</feature>
<dbReference type="PROSITE" id="PS50956">
    <property type="entry name" value="HTH_ASNC_2"/>
    <property type="match status" value="1"/>
</dbReference>
<dbReference type="Proteomes" id="UP000480350">
    <property type="component" value="Unassembled WGS sequence"/>
</dbReference>
<dbReference type="PRINTS" id="PR00033">
    <property type="entry name" value="HTHASNC"/>
</dbReference>
<evidence type="ECO:0000256" key="3">
    <source>
        <dbReference type="ARBA" id="ARBA00023163"/>
    </source>
</evidence>
<dbReference type="GO" id="GO:0043200">
    <property type="term" value="P:response to amino acid"/>
    <property type="evidence" value="ECO:0007669"/>
    <property type="project" value="TreeGrafter"/>
</dbReference>
<dbReference type="Gene3D" id="3.30.70.920">
    <property type="match status" value="1"/>
</dbReference>
<reference evidence="5 6" key="2">
    <citation type="submission" date="2020-03" db="EMBL/GenBank/DDBJ databases">
        <title>Kangsaoukella pontilimi gen. nov., sp. nov., a new member of the family Rhodobacteraceae isolated from a tidal mudflat.</title>
        <authorList>
            <person name="Kim I.S."/>
        </authorList>
    </citation>
    <scope>NUCLEOTIDE SEQUENCE [LARGE SCALE GENOMIC DNA]</scope>
    <source>
        <strain evidence="5 6">GH1-50</strain>
    </source>
</reference>
<sequence length="140" mass="15528">MDDLDQRLLALLTRDARASTTDLARALDVSRGTVQNRIDRLKSRRVIHRFTVELGASEEDHQISAFALIRLDASDGRVAVAALRRIDSIIDISTLSGAFDLVAEIRTSSLVRLDAILDRIRAIPDVAETQSHIRLRTAVT</sequence>
<evidence type="ECO:0000259" key="4">
    <source>
        <dbReference type="PROSITE" id="PS50956"/>
    </source>
</evidence>
<dbReference type="SMART" id="SM00344">
    <property type="entry name" value="HTH_ASNC"/>
    <property type="match status" value="1"/>
</dbReference>
<keyword evidence="3" id="KW-0804">Transcription</keyword>
<accession>A0A7C9IQ52</accession>
<dbReference type="SUPFAM" id="SSF54909">
    <property type="entry name" value="Dimeric alpha+beta barrel"/>
    <property type="match status" value="1"/>
</dbReference>
<dbReference type="GO" id="GO:0005829">
    <property type="term" value="C:cytosol"/>
    <property type="evidence" value="ECO:0007669"/>
    <property type="project" value="TreeGrafter"/>
</dbReference>
<name>A0A7C9IQ52_9RHOB</name>
<dbReference type="InterPro" id="IPR000485">
    <property type="entry name" value="AsnC-type_HTH_dom"/>
</dbReference>
<dbReference type="Pfam" id="PF01037">
    <property type="entry name" value="AsnC_trans_reg"/>
    <property type="match status" value="1"/>
</dbReference>
<gene>
    <name evidence="5" type="ORF">GQ651_05940</name>
</gene>
<dbReference type="InterPro" id="IPR019887">
    <property type="entry name" value="Tscrpt_reg_AsnC/Lrp_C"/>
</dbReference>
<dbReference type="InterPro" id="IPR036388">
    <property type="entry name" value="WH-like_DNA-bd_sf"/>
</dbReference>
<keyword evidence="6" id="KW-1185">Reference proteome</keyword>
<dbReference type="InterPro" id="IPR011008">
    <property type="entry name" value="Dimeric_a/b-barrel"/>
</dbReference>
<dbReference type="InterPro" id="IPR036390">
    <property type="entry name" value="WH_DNA-bd_sf"/>
</dbReference>
<dbReference type="Pfam" id="PF13404">
    <property type="entry name" value="HTH_AsnC-type"/>
    <property type="match status" value="1"/>
</dbReference>
<comment type="caution">
    <text evidence="5">The sequence shown here is derived from an EMBL/GenBank/DDBJ whole genome shotgun (WGS) entry which is preliminary data.</text>
</comment>
<evidence type="ECO:0000256" key="1">
    <source>
        <dbReference type="ARBA" id="ARBA00023015"/>
    </source>
</evidence>
<keyword evidence="2" id="KW-0238">DNA-binding</keyword>
<evidence type="ECO:0000256" key="2">
    <source>
        <dbReference type="ARBA" id="ARBA00023125"/>
    </source>
</evidence>
<evidence type="ECO:0000313" key="5">
    <source>
        <dbReference type="EMBL" id="MXQ07383.1"/>
    </source>
</evidence>
<dbReference type="InterPro" id="IPR019888">
    <property type="entry name" value="Tscrpt_reg_AsnC-like"/>
</dbReference>